<evidence type="ECO:0000313" key="2">
    <source>
        <dbReference type="Proteomes" id="UP000887577"/>
    </source>
</evidence>
<accession>A0A914Z7A1</accession>
<sequence>MKPVLKCYDIDIDSFSSPQSLPPSLPCHRNYNDLPVIRAPSISKPSIFSYSDSFPSNSISSSKPIGYIPPLKNIPKSSSTPLAPWKSSLSSSTKAPAPIIQDIVPLDNLSGTLERKSKEPLSKPWYSTSVDSTTQPSITTSTLPRNFQKQPSGFKTSAITRSVSFKDPRPLLPTTGPPEEEEDDNTIIEIPPPKPIRSYQEFKTMPKPEKPEFFQKIHKQSPEEFLRNKTLFAVPKIDLNNNQDISSNINKNSAREMSTIAAAAAAPPTFESRFPSIFTNSTNSYDSNIASLPRNSTSSNYLAASSTPNRYTQKTEDYETINNEYEDCYQKTKVECYDPSPYRGEKTRYFTDERDYGIISSSKQPNEIPSFNSTHNSIAYDRQEPNPYSSSQSLISQKARMLGNELYSLSSSSTTPKINYAAQSSTLPGQSIKTNLPKLPAFPAAVAPKNSDRQLSPILNLHNLKNTDLSTSDNMMGSSDEYTPRINYIRPVEMHWNPTSLTPAAGTTSSTSKFQRGAVDEREKKNQKFLRRKKSCRENYESPGTSLFSTVADEEYINNADEDFVEQEDFENNNFQGEYISDDYEWMFDGKWVYS</sequence>
<name>A0A914Z7A1_9BILA</name>
<protein>
    <submittedName>
        <fullName evidence="3">Uncharacterized protein</fullName>
    </submittedName>
</protein>
<proteinExistence type="predicted"/>
<dbReference type="AlphaFoldDB" id="A0A914Z7A1"/>
<dbReference type="Proteomes" id="UP000887577">
    <property type="component" value="Unplaced"/>
</dbReference>
<reference evidence="3" key="1">
    <citation type="submission" date="2022-11" db="UniProtKB">
        <authorList>
            <consortium name="WormBaseParasite"/>
        </authorList>
    </citation>
    <scope>IDENTIFICATION</scope>
</reference>
<dbReference type="WBParaSite" id="PSU_v2.g8567.t1">
    <property type="protein sequence ID" value="PSU_v2.g8567.t1"/>
    <property type="gene ID" value="PSU_v2.g8567"/>
</dbReference>
<evidence type="ECO:0000313" key="3">
    <source>
        <dbReference type="WBParaSite" id="PSU_v2.g8567.t1"/>
    </source>
</evidence>
<feature type="region of interest" description="Disordered" evidence="1">
    <location>
        <begin position="115"/>
        <end position="197"/>
    </location>
</feature>
<organism evidence="2 3">
    <name type="scientific">Panagrolaimus superbus</name>
    <dbReference type="NCBI Taxonomy" id="310955"/>
    <lineage>
        <taxon>Eukaryota</taxon>
        <taxon>Metazoa</taxon>
        <taxon>Ecdysozoa</taxon>
        <taxon>Nematoda</taxon>
        <taxon>Chromadorea</taxon>
        <taxon>Rhabditida</taxon>
        <taxon>Tylenchina</taxon>
        <taxon>Panagrolaimomorpha</taxon>
        <taxon>Panagrolaimoidea</taxon>
        <taxon>Panagrolaimidae</taxon>
        <taxon>Panagrolaimus</taxon>
    </lineage>
</organism>
<feature type="compositionally biased region" description="Polar residues" evidence="1">
    <location>
        <begin position="125"/>
        <end position="163"/>
    </location>
</feature>
<evidence type="ECO:0000256" key="1">
    <source>
        <dbReference type="SAM" id="MobiDB-lite"/>
    </source>
</evidence>
<keyword evidence="2" id="KW-1185">Reference proteome</keyword>